<gene>
    <name evidence="1" type="ORF">LKD36_04270</name>
</gene>
<name>A0AAE3DA50_9FIRM</name>
<keyword evidence="2" id="KW-1185">Reference proteome</keyword>
<accession>A0AAE3DA50</accession>
<reference evidence="1 2" key="1">
    <citation type="submission" date="2021-10" db="EMBL/GenBank/DDBJ databases">
        <title>Anaerobic single-cell dispensing facilitates the cultivation of human gut bacteria.</title>
        <authorList>
            <person name="Afrizal A."/>
        </authorList>
    </citation>
    <scope>NUCLEOTIDE SEQUENCE [LARGE SCALE GENOMIC DNA]</scope>
    <source>
        <strain evidence="1 2">CLA-AA-H276</strain>
    </source>
</reference>
<dbReference type="Proteomes" id="UP001198220">
    <property type="component" value="Unassembled WGS sequence"/>
</dbReference>
<organism evidence="1 2">
    <name type="scientific">Hominiventricola filiformis</name>
    <dbReference type="NCBI Taxonomy" id="2885352"/>
    <lineage>
        <taxon>Bacteria</taxon>
        <taxon>Bacillati</taxon>
        <taxon>Bacillota</taxon>
        <taxon>Clostridia</taxon>
        <taxon>Lachnospirales</taxon>
        <taxon>Lachnospiraceae</taxon>
        <taxon>Hominiventricola</taxon>
    </lineage>
</organism>
<evidence type="ECO:0000313" key="1">
    <source>
        <dbReference type="EMBL" id="MCC2125392.1"/>
    </source>
</evidence>
<dbReference type="RefSeq" id="WP_308458838.1">
    <property type="nucleotide sequence ID" value="NZ_JAJEPS010000002.1"/>
</dbReference>
<sequence length="87" mass="9971">MTVLTAIRELEKVELIRQSDLGYRMDYAVTATQKEILKAFNMTSANIRTQAAAMNEDLMQIEKEGRTREVRTRHRLMILVDMGGSLP</sequence>
<dbReference type="AlphaFoldDB" id="A0AAE3DA50"/>
<dbReference type="EMBL" id="JAJEPS010000002">
    <property type="protein sequence ID" value="MCC2125392.1"/>
    <property type="molecule type" value="Genomic_DNA"/>
</dbReference>
<comment type="caution">
    <text evidence="1">The sequence shown here is derived from an EMBL/GenBank/DDBJ whole genome shotgun (WGS) entry which is preliminary data.</text>
</comment>
<protein>
    <submittedName>
        <fullName evidence="1">Uncharacterized protein</fullName>
    </submittedName>
</protein>
<evidence type="ECO:0000313" key="2">
    <source>
        <dbReference type="Proteomes" id="UP001198220"/>
    </source>
</evidence>
<proteinExistence type="predicted"/>